<dbReference type="EMBL" id="CDPU01000027">
    <property type="protein sequence ID" value="CEO52167.1"/>
    <property type="molecule type" value="Genomic_DNA"/>
</dbReference>
<proteinExistence type="predicted"/>
<dbReference type="InterPro" id="IPR011990">
    <property type="entry name" value="TPR-like_helical_dom_sf"/>
</dbReference>
<dbReference type="AlphaFoldDB" id="A0A0B7K9F8"/>
<dbReference type="Gene3D" id="1.25.40.10">
    <property type="entry name" value="Tetratricopeptide repeat domain"/>
    <property type="match status" value="2"/>
</dbReference>
<organism evidence="3">
    <name type="scientific">Bionectria ochroleuca</name>
    <name type="common">Gliocladium roseum</name>
    <dbReference type="NCBI Taxonomy" id="29856"/>
    <lineage>
        <taxon>Eukaryota</taxon>
        <taxon>Fungi</taxon>
        <taxon>Dikarya</taxon>
        <taxon>Ascomycota</taxon>
        <taxon>Pezizomycotina</taxon>
        <taxon>Sordariomycetes</taxon>
        <taxon>Hypocreomycetidae</taxon>
        <taxon>Hypocreales</taxon>
        <taxon>Bionectriaceae</taxon>
        <taxon>Clonostachys</taxon>
    </lineage>
</organism>
<dbReference type="SUPFAM" id="SSF48452">
    <property type="entry name" value="TPR-like"/>
    <property type="match status" value="1"/>
</dbReference>
<feature type="compositionally biased region" description="Basic and acidic residues" evidence="1">
    <location>
        <begin position="1108"/>
        <end position="1119"/>
    </location>
</feature>
<gene>
    <name evidence="3" type="ORF">BN869_000008225_1</name>
</gene>
<reference evidence="3" key="1">
    <citation type="submission" date="2015-01" db="EMBL/GenBank/DDBJ databases">
        <authorList>
            <person name="Durling Mikael"/>
        </authorList>
    </citation>
    <scope>NUCLEOTIDE SEQUENCE</scope>
</reference>
<name>A0A0B7K9F8_BIOOC</name>
<feature type="domain" description="CHAT" evidence="2">
    <location>
        <begin position="814"/>
        <end position="1142"/>
    </location>
</feature>
<feature type="region of interest" description="Disordered" evidence="1">
    <location>
        <begin position="1100"/>
        <end position="1119"/>
    </location>
</feature>
<dbReference type="PANTHER" id="PTHR19959:SF119">
    <property type="entry name" value="FUNGAL LIPASE-LIKE DOMAIN-CONTAINING PROTEIN"/>
    <property type="match status" value="1"/>
</dbReference>
<evidence type="ECO:0000256" key="1">
    <source>
        <dbReference type="SAM" id="MobiDB-lite"/>
    </source>
</evidence>
<dbReference type="PANTHER" id="PTHR19959">
    <property type="entry name" value="KINESIN LIGHT CHAIN"/>
    <property type="match status" value="1"/>
</dbReference>
<sequence length="1142" mass="128495">MADLDSARYRKATSGLSVPVSEHLMELSLGHFTKQLDFEDIKNLDAAIQRFQNVLDLGNNDPARAVDFCNLGRSYANRFALSDEMSDLEKSIENYQSAVNITPPEASSRIPSLTDLAVAVHLRAVISPDATFVDNSAQLLEDLLAQKGYHDHLPFHLRGILAEFYKLRWDHHSEESINDLSNSIHHFEQLLNLIPRNDPQRWQVLVSLGRMYLRRFEDVDNLDDLDMSLKLLQEAEQISAKEDTSDLDRAGILQDLGKAFEKRFYRLGELRDVESSIGVYEAALTAIPQDSSPIERFYLLSSLASGYADRYRVLESIADLDISIRVVQKALELVPQHDALQSLGNTSLGSKYAQRFGRTRELADINQSVSRFRKALKLNSNDENTIIKVSIMLAHSLMSRYEITGRNDSFEESVQSVKYALSLSKDRGKKLRAGLFQTLASSYMARYGKTETWIDLEAAISHGRNSVDLLPKGHPELPDSLFSLGSMYIAKADRTESEADYEIAIQTEQKAVDLTPNDNQHKCSRLDSLGYQYNRRFLRLQMASDLKAAIAMHEQAFRHPYAPTRDRIVAGRTYASFLMDAYFVTKGYNASKAALSDRTKDEEETYSNSLAKVHDTSIAYEIATETLSLLSQLTPWSLEVSDKQELLKQISELPALMGAVSLAANKSPSEAIRYLELARGVIVSSLSNLRVDVLDLKTSHPKLSEDFIQLREQLDTGPIQITGFTNPRHEASQKLESTIKSIQSLPGFSSFLLPPGEDELISAAACGPIVIINPYYTRSDALIIRDRAIWSVELPELDYFDVEEFAARSEIDRDTLEWLWDTVASPILESLGYLEAPSGSCWPRIFWIPTGSLSFLPIHAAGYHYPGSTETVMDRVISSYSSSVRALINSRRASRPSASQQPRKAVLVGVQDLHHAPAEIQKLEKLCAEMHLDIERPKPFRDQVLASLTECEVFHFAGHGNTHPLDPSRNSLVMKDAPLTVQDLFNIKLQERAPFLAYLSACSTGRIEDEELLNEGLHLIGACQLAGFRNVIGTLRKVNDGICVTVAEMTYRWIKDCNSTDQSVAEGLHRATRILRDQWMVDDGADNSTRSYAELKGNRKDKKSRVIRSRDRTQRSGLKRGRDMLRCDEEPLYWAPFVYFGS</sequence>
<evidence type="ECO:0000259" key="2">
    <source>
        <dbReference type="Pfam" id="PF12770"/>
    </source>
</evidence>
<evidence type="ECO:0000313" key="3">
    <source>
        <dbReference type="EMBL" id="CEO52167.1"/>
    </source>
</evidence>
<dbReference type="Pfam" id="PF12770">
    <property type="entry name" value="CHAT"/>
    <property type="match status" value="1"/>
</dbReference>
<accession>A0A0B7K9F8</accession>
<protein>
    <recommendedName>
        <fullName evidence="2">CHAT domain-containing protein</fullName>
    </recommendedName>
</protein>
<dbReference type="InterPro" id="IPR024983">
    <property type="entry name" value="CHAT_dom"/>
</dbReference>